<evidence type="ECO:0000256" key="5">
    <source>
        <dbReference type="ARBA" id="ARBA00023315"/>
    </source>
</evidence>
<feature type="domain" description="Phospholipid/glycerol acyltransferase" evidence="6">
    <location>
        <begin position="70"/>
        <end position="182"/>
    </location>
</feature>
<dbReference type="SMART" id="SM00563">
    <property type="entry name" value="PlsC"/>
    <property type="match status" value="1"/>
</dbReference>
<keyword evidence="3" id="KW-0808">Transferase</keyword>
<organism evidence="7 8">
    <name type="scientific">Candidatus Thiothrix anitrata</name>
    <dbReference type="NCBI Taxonomy" id="2823902"/>
    <lineage>
        <taxon>Bacteria</taxon>
        <taxon>Pseudomonadati</taxon>
        <taxon>Pseudomonadota</taxon>
        <taxon>Gammaproteobacteria</taxon>
        <taxon>Thiotrichales</taxon>
        <taxon>Thiotrichaceae</taxon>
        <taxon>Thiothrix</taxon>
    </lineage>
</organism>
<evidence type="ECO:0000256" key="4">
    <source>
        <dbReference type="ARBA" id="ARBA00023098"/>
    </source>
</evidence>
<gene>
    <name evidence="7" type="ORF">J8380_13315</name>
</gene>
<reference evidence="7 8" key="1">
    <citation type="submission" date="2021-04" db="EMBL/GenBank/DDBJ databases">
        <title>Genomics, taxonomy and metabolism of representatives of sulfur bacteria of the genus Thiothrix: Thiothrix fructosivorans QT, Thiothrix unzii A1T and three new species, Thiothrix subterranea sp. nov., Thiothrix litoralis sp. nov. and 'Candidatus Thiothrix anitrata' sp. nov.</title>
        <authorList>
            <person name="Ravin N.V."/>
            <person name="Smolyakov D."/>
            <person name="Rudenko T.S."/>
            <person name="Mardanov A.V."/>
            <person name="Beletsky A.V."/>
            <person name="Markov N.D."/>
            <person name="Fomenkov A.I."/>
            <person name="Roberts R.J."/>
            <person name="Karnachuk O.V."/>
            <person name="Novikov A."/>
            <person name="Grabovich M.Y."/>
        </authorList>
    </citation>
    <scope>NUCLEOTIDE SEQUENCE [LARGE SCALE GENOMIC DNA]</scope>
    <source>
        <strain evidence="7 8">A52</strain>
    </source>
</reference>
<evidence type="ECO:0000256" key="1">
    <source>
        <dbReference type="ARBA" id="ARBA00005189"/>
    </source>
</evidence>
<dbReference type="CDD" id="cd07989">
    <property type="entry name" value="LPLAT_AGPAT-like"/>
    <property type="match status" value="1"/>
</dbReference>
<evidence type="ECO:0000256" key="3">
    <source>
        <dbReference type="ARBA" id="ARBA00022679"/>
    </source>
</evidence>
<keyword evidence="8" id="KW-1185">Reference proteome</keyword>
<keyword evidence="5 7" id="KW-0012">Acyltransferase</keyword>
<evidence type="ECO:0000256" key="2">
    <source>
        <dbReference type="ARBA" id="ARBA00022516"/>
    </source>
</evidence>
<dbReference type="EMBL" id="CP072800">
    <property type="protein sequence ID" value="QTR49234.1"/>
    <property type="molecule type" value="Genomic_DNA"/>
</dbReference>
<dbReference type="GO" id="GO:0016746">
    <property type="term" value="F:acyltransferase activity"/>
    <property type="evidence" value="ECO:0007669"/>
    <property type="project" value="UniProtKB-KW"/>
</dbReference>
<keyword evidence="2" id="KW-0444">Lipid biosynthesis</keyword>
<dbReference type="PANTHER" id="PTHR10434">
    <property type="entry name" value="1-ACYL-SN-GLYCEROL-3-PHOSPHATE ACYLTRANSFERASE"/>
    <property type="match status" value="1"/>
</dbReference>
<accession>A0ABX7WZY9</accession>
<dbReference type="PANTHER" id="PTHR10434:SF64">
    <property type="entry name" value="1-ACYL-SN-GLYCEROL-3-PHOSPHATE ACYLTRANSFERASE-RELATED"/>
    <property type="match status" value="1"/>
</dbReference>
<comment type="pathway">
    <text evidence="1">Lipid metabolism.</text>
</comment>
<evidence type="ECO:0000313" key="7">
    <source>
        <dbReference type="EMBL" id="QTR49234.1"/>
    </source>
</evidence>
<dbReference type="RefSeq" id="WP_210226089.1">
    <property type="nucleotide sequence ID" value="NZ_CP072800.1"/>
</dbReference>
<dbReference type="Pfam" id="PF01553">
    <property type="entry name" value="Acyltransferase"/>
    <property type="match status" value="1"/>
</dbReference>
<evidence type="ECO:0000259" key="6">
    <source>
        <dbReference type="SMART" id="SM00563"/>
    </source>
</evidence>
<dbReference type="Proteomes" id="UP000672027">
    <property type="component" value="Chromosome"/>
</dbReference>
<proteinExistence type="predicted"/>
<keyword evidence="4" id="KW-0443">Lipid metabolism</keyword>
<name>A0ABX7WZY9_9GAMM</name>
<dbReference type="InterPro" id="IPR002123">
    <property type="entry name" value="Plipid/glycerol_acylTrfase"/>
</dbReference>
<sequence>MKALRRVVRLALLLGHVFWGLLLTVIFAEVLRMTVAQSFYRGLVRAWLRRVTRIVGVKVRVYGIPEDTATLLVANHITWLDIPLLGGEMPIRFLSKQEVRGWPVVGWLAAKAGTLFISRGKAGAAAAATATMTEALQSGAAVLLFPEGTTTTGDNVQPFHARLFASAINLDIQVQPIVLRYPGANGLTHPLIPYVDDQALWGNLWGILGEAKCAAEIHFLSPIKTIGLDRKALAALSEANIRQLIENPR</sequence>
<protein>
    <submittedName>
        <fullName evidence="7">1-acyl-sn-glycerol-3-phosphate acyltransferase</fullName>
    </submittedName>
</protein>
<evidence type="ECO:0000313" key="8">
    <source>
        <dbReference type="Proteomes" id="UP000672027"/>
    </source>
</evidence>
<dbReference type="SUPFAM" id="SSF69593">
    <property type="entry name" value="Glycerol-3-phosphate (1)-acyltransferase"/>
    <property type="match status" value="1"/>
</dbReference>